<evidence type="ECO:0000256" key="1">
    <source>
        <dbReference type="ARBA" id="ARBA00009156"/>
    </source>
</evidence>
<dbReference type="Pfam" id="PF00370">
    <property type="entry name" value="FGGY_N"/>
    <property type="match status" value="1"/>
</dbReference>
<dbReference type="CDD" id="cd07804">
    <property type="entry name" value="ASKHA_NBD_FGGY_RrXK-like"/>
    <property type="match status" value="1"/>
</dbReference>
<evidence type="ECO:0000313" key="9">
    <source>
        <dbReference type="Proteomes" id="UP000222106"/>
    </source>
</evidence>
<dbReference type="InterPro" id="IPR018484">
    <property type="entry name" value="FGGY_N"/>
</dbReference>
<keyword evidence="4 5" id="KW-0418">Kinase</keyword>
<keyword evidence="2" id="KW-0119">Carbohydrate metabolism</keyword>
<keyword evidence="2" id="KW-0859">Xylose metabolism</keyword>
<dbReference type="InterPro" id="IPR043129">
    <property type="entry name" value="ATPase_NBD"/>
</dbReference>
<feature type="domain" description="Carbohydrate kinase FGGY N-terminal" evidence="6">
    <location>
        <begin position="4"/>
        <end position="240"/>
    </location>
</feature>
<name>A0A2A9ES34_9MICO</name>
<dbReference type="PIRSF" id="PIRSF000538">
    <property type="entry name" value="GlpK"/>
    <property type="match status" value="1"/>
</dbReference>
<evidence type="ECO:0000259" key="7">
    <source>
        <dbReference type="Pfam" id="PF02782"/>
    </source>
</evidence>
<dbReference type="InterPro" id="IPR018483">
    <property type="entry name" value="Carb_kinase_FGGY_CS"/>
</dbReference>
<dbReference type="InterPro" id="IPR000577">
    <property type="entry name" value="Carb_kinase_FGGY"/>
</dbReference>
<evidence type="ECO:0000256" key="3">
    <source>
        <dbReference type="ARBA" id="ARBA00022679"/>
    </source>
</evidence>
<dbReference type="Pfam" id="PF02782">
    <property type="entry name" value="FGGY_C"/>
    <property type="match status" value="1"/>
</dbReference>
<dbReference type="RefSeq" id="WP_098484872.1">
    <property type="nucleotide sequence ID" value="NZ_PDJI01000004.1"/>
</dbReference>
<dbReference type="OrthoDB" id="9782710at2"/>
<dbReference type="Proteomes" id="UP000222106">
    <property type="component" value="Unassembled WGS sequence"/>
</dbReference>
<evidence type="ECO:0000259" key="6">
    <source>
        <dbReference type="Pfam" id="PF00370"/>
    </source>
</evidence>
<dbReference type="PANTHER" id="PTHR43095:SF5">
    <property type="entry name" value="XYLULOSE KINASE"/>
    <property type="match status" value="1"/>
</dbReference>
<organism evidence="8 9">
    <name type="scientific">Georgenia soli</name>
    <dbReference type="NCBI Taxonomy" id="638953"/>
    <lineage>
        <taxon>Bacteria</taxon>
        <taxon>Bacillati</taxon>
        <taxon>Actinomycetota</taxon>
        <taxon>Actinomycetes</taxon>
        <taxon>Micrococcales</taxon>
        <taxon>Bogoriellaceae</taxon>
        <taxon>Georgenia</taxon>
    </lineage>
</organism>
<feature type="domain" description="Carbohydrate kinase FGGY C-terminal" evidence="7">
    <location>
        <begin position="256"/>
        <end position="439"/>
    </location>
</feature>
<dbReference type="AlphaFoldDB" id="A0A2A9ES34"/>
<evidence type="ECO:0000256" key="2">
    <source>
        <dbReference type="ARBA" id="ARBA00022629"/>
    </source>
</evidence>
<comment type="caution">
    <text evidence="8">The sequence shown here is derived from an EMBL/GenBank/DDBJ whole genome shotgun (WGS) entry which is preliminary data.</text>
</comment>
<keyword evidence="3 5" id="KW-0808">Transferase</keyword>
<comment type="similarity">
    <text evidence="1 5">Belongs to the FGGY kinase family.</text>
</comment>
<evidence type="ECO:0000256" key="4">
    <source>
        <dbReference type="ARBA" id="ARBA00022777"/>
    </source>
</evidence>
<evidence type="ECO:0000313" key="8">
    <source>
        <dbReference type="EMBL" id="PFG41055.1"/>
    </source>
</evidence>
<dbReference type="SUPFAM" id="SSF53067">
    <property type="entry name" value="Actin-like ATPase domain"/>
    <property type="match status" value="2"/>
</dbReference>
<dbReference type="GO" id="GO:0042732">
    <property type="term" value="P:D-xylose metabolic process"/>
    <property type="evidence" value="ECO:0007669"/>
    <property type="project" value="UniProtKB-KW"/>
</dbReference>
<keyword evidence="9" id="KW-1185">Reference proteome</keyword>
<sequence>MVTFLGIDVGTSSTKGVLVDESGTVLAQAVREHSVSRPDAGRVEIDGRLWWDEFVSIAAELTDRASEPPSAIGISGMGPCVLLTDADDQPVAPAALYGVDTRATAEIEQLNDELGADAIFETCDSYLSTQSAGPKLRWFANHMPEAYAAARRFHMPASYIVARLTGEYVLDRQSASQSTPLYDATTQEWHTAWTDVVAPGITLPRLAWAGDVAGSVTRAAAEAVPGLHPDTPVVVGTIDAWAEGLSVSAVSAGDLMLMYGTTLFLIGTTEHRVRHPSMWGTTGLSAGEWNLAGGMATSGAITGWLRDLFGSPSYTDLVAEAGESGPGSRGLVMLPYFEGERTPIQDPHARGTVTGLTISHTRGDLYRAALEATAFGVRHNIETFREAGVDVSRVVAVGGGTQSSLWPQIVSDVIGLPQEIRQVTVGASYGDAFLAARAAGLDVDIATWNPVTATVEPNTHQVYEDHYGHYRDLYAQTHHIQHALARESSGDRA</sequence>
<reference evidence="8 9" key="1">
    <citation type="submission" date="2017-10" db="EMBL/GenBank/DDBJ databases">
        <title>Sequencing the genomes of 1000 actinobacteria strains.</title>
        <authorList>
            <person name="Klenk H.-P."/>
        </authorList>
    </citation>
    <scope>NUCLEOTIDE SEQUENCE [LARGE SCALE GENOMIC DNA]</scope>
    <source>
        <strain evidence="8 9">DSM 21838</strain>
    </source>
</reference>
<protein>
    <submittedName>
        <fullName evidence="8">Xylulokinase</fullName>
    </submittedName>
</protein>
<dbReference type="InterPro" id="IPR018485">
    <property type="entry name" value="FGGY_C"/>
</dbReference>
<accession>A0A2A9ES34</accession>
<dbReference type="PANTHER" id="PTHR43095">
    <property type="entry name" value="SUGAR KINASE"/>
    <property type="match status" value="1"/>
</dbReference>
<dbReference type="EMBL" id="PDJI01000004">
    <property type="protein sequence ID" value="PFG41055.1"/>
    <property type="molecule type" value="Genomic_DNA"/>
</dbReference>
<dbReference type="PROSITE" id="PS00445">
    <property type="entry name" value="FGGY_KINASES_2"/>
    <property type="match status" value="1"/>
</dbReference>
<dbReference type="GO" id="GO:0016773">
    <property type="term" value="F:phosphotransferase activity, alcohol group as acceptor"/>
    <property type="evidence" value="ECO:0007669"/>
    <property type="project" value="InterPro"/>
</dbReference>
<dbReference type="InterPro" id="IPR050406">
    <property type="entry name" value="FGGY_Carb_Kinase"/>
</dbReference>
<gene>
    <name evidence="8" type="ORF">ATJ97_3601</name>
</gene>
<proteinExistence type="inferred from homology"/>
<dbReference type="GO" id="GO:0016301">
    <property type="term" value="F:kinase activity"/>
    <property type="evidence" value="ECO:0007669"/>
    <property type="project" value="UniProtKB-KW"/>
</dbReference>
<evidence type="ECO:0000256" key="5">
    <source>
        <dbReference type="RuleBase" id="RU003733"/>
    </source>
</evidence>
<dbReference type="Gene3D" id="3.30.420.40">
    <property type="match status" value="2"/>
</dbReference>